<protein>
    <submittedName>
        <fullName evidence="3">Uncharacterized protein</fullName>
    </submittedName>
</protein>
<sequence>MILHLALTVCLWTSAQSESHVFQGSCSSSSVVCDEICLAQSEGTYECGCWNGNQLNTDGFSCKASDSSKRHNAHHHIKSGTQQMGIIDDSWMVTIKTATPSANITDEPQDDALSFDSHNYAHFIAPESAYLETNVSIEFRSDSLEDGLLFFGGMYTEEDFISLAIVGGNIVLRYDCGEGISTETYFGPFSLHKWHSIRIKRKYCTRSEITVDAMATIMDDSDEYKNYKGISMADGFFLGGAPTDVEFLEGKTTVTRGFKGCVRRLVVNELTLLDVSKGVNTMLNREMIKPCRVNNTSRKEESEVLALMLPAICLSILPYDYYGLLFGKIGHGMVMRKMDHHHVEKRILETTTTSTTVKKEKMTTTTTKPLTTVKQPAHHNISVEFNGGLFLEQPSPIEMEQYIDLEIHFKPKRNKGLLFHWEDRTHRLSVFLLDGFVEVDMSLGGDDRLLKSPSPVSLNTWHSVQVYRSGMGILMKVDKQKFVDTEVDSTDRQRIKAGSTFIGGSNIKLPTNIQAVGNYVGCMKKIRLNSHLLSLTHTPSRTADAERELALPTSLPLCSSDPCSSKGKCAPHDCAASEVLTKYSCLCPFPSFGERCGSTFSMAEGAMRLKGDGLMLLKDSAVVVSMNLGAGEVQLTHSRPIPSGKWTTIDVVRTKRTIRITVDGEAPITADAPAGSEQLNVYDAISIGGRESHIHLRDDGFNGCIEWIKIDDTVITSPRQATKSINVEPCHSLP</sequence>
<evidence type="ECO:0000256" key="1">
    <source>
        <dbReference type="ARBA" id="ARBA00023157"/>
    </source>
</evidence>
<reference evidence="3" key="2">
    <citation type="submission" date="2022-06" db="UniProtKB">
        <authorList>
            <consortium name="EnsemblMetazoa"/>
        </authorList>
    </citation>
    <scope>IDENTIFICATION</scope>
    <source>
        <strain evidence="3">PS312</strain>
    </source>
</reference>
<dbReference type="PROSITE" id="PS00022">
    <property type="entry name" value="EGF_1"/>
    <property type="match status" value="1"/>
</dbReference>
<dbReference type="InterPro" id="IPR013320">
    <property type="entry name" value="ConA-like_dom_sf"/>
</dbReference>
<dbReference type="GO" id="GO:0016020">
    <property type="term" value="C:membrane"/>
    <property type="evidence" value="ECO:0007669"/>
    <property type="project" value="UniProtKB-SubCell"/>
</dbReference>
<dbReference type="SUPFAM" id="SSF49899">
    <property type="entry name" value="Concanavalin A-like lectins/glucanases"/>
    <property type="match status" value="3"/>
</dbReference>
<dbReference type="PANTHER" id="PTHR15036:SF85">
    <property type="entry name" value="SP2353, ISOFORM A"/>
    <property type="match status" value="1"/>
</dbReference>
<dbReference type="AlphaFoldDB" id="A0A2A6B403"/>
<dbReference type="PANTHER" id="PTHR15036">
    <property type="entry name" value="PIKACHURIN-LIKE PROTEIN"/>
    <property type="match status" value="1"/>
</dbReference>
<dbReference type="SMART" id="SM00282">
    <property type="entry name" value="LamG"/>
    <property type="match status" value="3"/>
</dbReference>
<gene>
    <name evidence="3" type="primary">WBGene00112960</name>
</gene>
<evidence type="ECO:0000313" key="3">
    <source>
        <dbReference type="EnsemblMetazoa" id="PPA23406.1"/>
    </source>
</evidence>
<dbReference type="Gene3D" id="2.10.25.10">
    <property type="entry name" value="Laminin"/>
    <property type="match status" value="1"/>
</dbReference>
<dbReference type="Gene3D" id="2.60.120.200">
    <property type="match status" value="3"/>
</dbReference>
<dbReference type="EnsemblMetazoa" id="PPA23406.1">
    <property type="protein sequence ID" value="PPA23406.1"/>
    <property type="gene ID" value="WBGene00112960"/>
</dbReference>
<dbReference type="InterPro" id="IPR000742">
    <property type="entry name" value="EGF"/>
</dbReference>
<keyword evidence="4" id="KW-1185">Reference proteome</keyword>
<keyword evidence="1" id="KW-1015">Disulfide bond</keyword>
<reference evidence="4" key="1">
    <citation type="journal article" date="2008" name="Nat. Genet.">
        <title>The Pristionchus pacificus genome provides a unique perspective on nematode lifestyle and parasitism.</title>
        <authorList>
            <person name="Dieterich C."/>
            <person name="Clifton S.W."/>
            <person name="Schuster L.N."/>
            <person name="Chinwalla A."/>
            <person name="Delehaunty K."/>
            <person name="Dinkelacker I."/>
            <person name="Fulton L."/>
            <person name="Fulton R."/>
            <person name="Godfrey J."/>
            <person name="Minx P."/>
            <person name="Mitreva M."/>
            <person name="Roeseler W."/>
            <person name="Tian H."/>
            <person name="Witte H."/>
            <person name="Yang S.P."/>
            <person name="Wilson R.K."/>
            <person name="Sommer R.J."/>
        </authorList>
    </citation>
    <scope>NUCLEOTIDE SEQUENCE [LARGE SCALE GENOMIC DNA]</scope>
    <source>
        <strain evidence="4">PS312</strain>
    </source>
</reference>
<dbReference type="InterPro" id="IPR001791">
    <property type="entry name" value="Laminin_G"/>
</dbReference>
<dbReference type="InterPro" id="IPR050372">
    <property type="entry name" value="Neurexin-related_CASP"/>
</dbReference>
<dbReference type="Pfam" id="PF02210">
    <property type="entry name" value="Laminin_G_2"/>
    <property type="match status" value="2"/>
</dbReference>
<dbReference type="SUPFAM" id="SSF57196">
    <property type="entry name" value="EGF/Laminin"/>
    <property type="match status" value="1"/>
</dbReference>
<accession>A0A8R1UEE2</accession>
<dbReference type="PROSITE" id="PS50025">
    <property type="entry name" value="LAM_G_DOMAIN"/>
    <property type="match status" value="3"/>
</dbReference>
<name>A0A2A6B403_PRIPA</name>
<evidence type="ECO:0000256" key="2">
    <source>
        <dbReference type="PROSITE-ProRule" id="PRU00122"/>
    </source>
</evidence>
<proteinExistence type="predicted"/>
<evidence type="ECO:0000313" key="4">
    <source>
        <dbReference type="Proteomes" id="UP000005239"/>
    </source>
</evidence>
<comment type="caution">
    <text evidence="2">Lacks conserved residue(s) required for the propagation of feature annotation.</text>
</comment>
<organism evidence="3 4">
    <name type="scientific">Pristionchus pacificus</name>
    <name type="common">Parasitic nematode worm</name>
    <dbReference type="NCBI Taxonomy" id="54126"/>
    <lineage>
        <taxon>Eukaryota</taxon>
        <taxon>Metazoa</taxon>
        <taxon>Ecdysozoa</taxon>
        <taxon>Nematoda</taxon>
        <taxon>Chromadorea</taxon>
        <taxon>Rhabditida</taxon>
        <taxon>Rhabditina</taxon>
        <taxon>Diplogasteromorpha</taxon>
        <taxon>Diplogasteroidea</taxon>
        <taxon>Neodiplogasteridae</taxon>
        <taxon>Pristionchus</taxon>
    </lineage>
</organism>
<accession>A0A2A6B403</accession>
<dbReference type="Proteomes" id="UP000005239">
    <property type="component" value="Unassembled WGS sequence"/>
</dbReference>
<dbReference type="OrthoDB" id="10014052at2759"/>
<dbReference type="Pfam" id="PF00054">
    <property type="entry name" value="Laminin_G_1"/>
    <property type="match status" value="1"/>
</dbReference>
<dbReference type="CDD" id="cd00110">
    <property type="entry name" value="LamG"/>
    <property type="match status" value="3"/>
</dbReference>